<organism evidence="1 2">
    <name type="scientific">Ensete ventricosum</name>
    <name type="common">Abyssinian banana</name>
    <name type="synonym">Musa ensete</name>
    <dbReference type="NCBI Taxonomy" id="4639"/>
    <lineage>
        <taxon>Eukaryota</taxon>
        <taxon>Viridiplantae</taxon>
        <taxon>Streptophyta</taxon>
        <taxon>Embryophyta</taxon>
        <taxon>Tracheophyta</taxon>
        <taxon>Spermatophyta</taxon>
        <taxon>Magnoliopsida</taxon>
        <taxon>Liliopsida</taxon>
        <taxon>Zingiberales</taxon>
        <taxon>Musaceae</taxon>
        <taxon>Ensete</taxon>
    </lineage>
</organism>
<proteinExistence type="predicted"/>
<dbReference type="EMBL" id="AMZH03003894">
    <property type="protein sequence ID" value="RRT70823.1"/>
    <property type="molecule type" value="Genomic_DNA"/>
</dbReference>
<reference evidence="1 2" key="1">
    <citation type="journal article" date="2014" name="Agronomy (Basel)">
        <title>A Draft Genome Sequence for Ensete ventricosum, the Drought-Tolerant Tree Against Hunger.</title>
        <authorList>
            <person name="Harrison J."/>
            <person name="Moore K.A."/>
            <person name="Paszkiewicz K."/>
            <person name="Jones T."/>
            <person name="Grant M."/>
            <person name="Ambacheew D."/>
            <person name="Muzemil S."/>
            <person name="Studholme D.J."/>
        </authorList>
    </citation>
    <scope>NUCLEOTIDE SEQUENCE [LARGE SCALE GENOMIC DNA]</scope>
</reference>
<protein>
    <submittedName>
        <fullName evidence="1">Uncharacterized protein</fullName>
    </submittedName>
</protein>
<name>A0A427A3R1_ENSVE</name>
<dbReference type="Proteomes" id="UP000287651">
    <property type="component" value="Unassembled WGS sequence"/>
</dbReference>
<evidence type="ECO:0000313" key="1">
    <source>
        <dbReference type="EMBL" id="RRT70823.1"/>
    </source>
</evidence>
<accession>A0A427A3R1</accession>
<comment type="caution">
    <text evidence="1">The sequence shown here is derived from an EMBL/GenBank/DDBJ whole genome shotgun (WGS) entry which is preliminary data.</text>
</comment>
<dbReference type="AlphaFoldDB" id="A0A427A3R1"/>
<sequence length="87" mass="9568">MLRTGRVTIASLIKSWPGAPLLGRHPNQEDPITVRLDPIVWEGFLSSPPRDLCLLRVSQVICVSISGFSRLEMSAALRREGGREGVT</sequence>
<gene>
    <name evidence="1" type="ORF">B296_00036147</name>
</gene>
<evidence type="ECO:0000313" key="2">
    <source>
        <dbReference type="Proteomes" id="UP000287651"/>
    </source>
</evidence>